<keyword evidence="4" id="KW-1185">Reference proteome</keyword>
<dbReference type="Pfam" id="PF12146">
    <property type="entry name" value="Hydrolase_4"/>
    <property type="match status" value="1"/>
</dbReference>
<dbReference type="AlphaFoldDB" id="A0A2P5P8Y3"/>
<dbReference type="GO" id="GO:0008233">
    <property type="term" value="F:peptidase activity"/>
    <property type="evidence" value="ECO:0007669"/>
    <property type="project" value="InterPro"/>
</dbReference>
<dbReference type="InterPro" id="IPR002410">
    <property type="entry name" value="Peptidase_S33"/>
</dbReference>
<sequence length="288" mass="31060">MLLAILSIFIGLATLYFLVSALIANGMAASKRIFPPALEYPEVRFGNLFDDTKISGWLIPATGQSSKATLIAMHGGKQNRADETVGLLQMCRDVARLGFNVLSLDRRGCGRSGTARLNERTKSDRDFGGAIDWILKQNPDEKVLLFGTSFAGVAALVHASKDHRVIGVVADSSFKCSLAMAQRCLYETFPPFKVFAHGAVWMAGPVCGVGDDDAIDAVKKIICPVLFTGGELDRVVPPSDARELLEASGNPLDEILIVPGAGHSQAYRTSQATYIARLDAFINKCLQQ</sequence>
<dbReference type="PANTHER" id="PTHR12277">
    <property type="entry name" value="ALPHA/BETA HYDROLASE DOMAIN-CONTAINING PROTEIN"/>
    <property type="match status" value="1"/>
</dbReference>
<dbReference type="EMBL" id="JQAN02000006">
    <property type="protein sequence ID" value="PPD58758.1"/>
    <property type="molecule type" value="Genomic_DNA"/>
</dbReference>
<name>A0A2P5P8Y3_9CHLR</name>
<keyword evidence="1" id="KW-0378">Hydrolase</keyword>
<proteinExistence type="predicted"/>
<reference evidence="3 4" key="1">
    <citation type="journal article" date="2017" name="ISME J.">
        <title>Grape pomace compost harbors organohalide-respiring Dehalogenimonas species with novel reductive dehalogenase genes.</title>
        <authorList>
            <person name="Yang Y."/>
            <person name="Higgins S.A."/>
            <person name="Yan J."/>
            <person name="Simsir B."/>
            <person name="Chourey K."/>
            <person name="Iyer R."/>
            <person name="Hettich R.L."/>
            <person name="Baldwin B."/>
            <person name="Ogles D.M."/>
            <person name="Loffler F.E."/>
        </authorList>
    </citation>
    <scope>NUCLEOTIDE SEQUENCE [LARGE SCALE GENOMIC DNA]</scope>
    <source>
        <strain evidence="3 4">GP</strain>
    </source>
</reference>
<dbReference type="RefSeq" id="WP_102330242.1">
    <property type="nucleotide sequence ID" value="NZ_CP058566.2"/>
</dbReference>
<feature type="domain" description="Serine aminopeptidase S33" evidence="2">
    <location>
        <begin position="65"/>
        <end position="170"/>
    </location>
</feature>
<evidence type="ECO:0000313" key="3">
    <source>
        <dbReference type="EMBL" id="PPD58758.1"/>
    </source>
</evidence>
<gene>
    <name evidence="3" type="ORF">JP09_002480</name>
</gene>
<evidence type="ECO:0000313" key="4">
    <source>
        <dbReference type="Proteomes" id="UP000235653"/>
    </source>
</evidence>
<dbReference type="Proteomes" id="UP000235653">
    <property type="component" value="Unassembled WGS sequence"/>
</dbReference>
<dbReference type="GO" id="GO:0006508">
    <property type="term" value="P:proteolysis"/>
    <property type="evidence" value="ECO:0007669"/>
    <property type="project" value="InterPro"/>
</dbReference>
<dbReference type="InterPro" id="IPR022742">
    <property type="entry name" value="Hydrolase_4"/>
</dbReference>
<dbReference type="SUPFAM" id="SSF53474">
    <property type="entry name" value="alpha/beta-Hydrolases"/>
    <property type="match status" value="1"/>
</dbReference>
<dbReference type="OrthoDB" id="9776685at2"/>
<dbReference type="PRINTS" id="PR00793">
    <property type="entry name" value="PROAMNOPTASE"/>
</dbReference>
<dbReference type="Gene3D" id="3.40.50.1820">
    <property type="entry name" value="alpha/beta hydrolase"/>
    <property type="match status" value="1"/>
</dbReference>
<evidence type="ECO:0000256" key="1">
    <source>
        <dbReference type="ARBA" id="ARBA00022801"/>
    </source>
</evidence>
<dbReference type="InterPro" id="IPR029058">
    <property type="entry name" value="AB_hydrolase_fold"/>
</dbReference>
<comment type="caution">
    <text evidence="3">The sequence shown here is derived from an EMBL/GenBank/DDBJ whole genome shotgun (WGS) entry which is preliminary data.</text>
</comment>
<organism evidence="3 4">
    <name type="scientific">Dehalogenimonas etheniformans</name>
    <dbReference type="NCBI Taxonomy" id="1536648"/>
    <lineage>
        <taxon>Bacteria</taxon>
        <taxon>Bacillati</taxon>
        <taxon>Chloroflexota</taxon>
        <taxon>Dehalococcoidia</taxon>
        <taxon>Dehalococcoidales</taxon>
        <taxon>Dehalococcoidaceae</taxon>
        <taxon>Dehalogenimonas</taxon>
    </lineage>
</organism>
<protein>
    <recommendedName>
        <fullName evidence="2">Serine aminopeptidase S33 domain-containing protein</fullName>
    </recommendedName>
</protein>
<accession>A0A2P5P8Y3</accession>
<evidence type="ECO:0000259" key="2">
    <source>
        <dbReference type="Pfam" id="PF12146"/>
    </source>
</evidence>